<dbReference type="EMBL" id="JAAQHG020000025">
    <property type="protein sequence ID" value="KAL1584604.1"/>
    <property type="molecule type" value="Genomic_DNA"/>
</dbReference>
<feature type="compositionally biased region" description="Low complexity" evidence="2">
    <location>
        <begin position="10"/>
        <end position="22"/>
    </location>
</feature>
<accession>A0AB34KHK1</accession>
<evidence type="ECO:0000256" key="1">
    <source>
        <dbReference type="SAM" id="Coils"/>
    </source>
</evidence>
<dbReference type="AlphaFoldDB" id="A0AB34KHK1"/>
<feature type="coiled-coil region" evidence="1">
    <location>
        <begin position="174"/>
        <end position="215"/>
    </location>
</feature>
<evidence type="ECO:0000256" key="2">
    <source>
        <dbReference type="SAM" id="MobiDB-lite"/>
    </source>
</evidence>
<gene>
    <name evidence="3" type="ORF">WHR41_06994</name>
</gene>
<dbReference type="Proteomes" id="UP000803884">
    <property type="component" value="Unassembled WGS sequence"/>
</dbReference>
<sequence length="267" mass="29641">MAKPLTASDKIIPQKRAAAAPAKQHDAKKPKTVISVAGLFAKKTRPEHEDGLPEDATTRKALRAKGLDDLETARAKRHPAFLEVKEATEAYLQATNGSVTDQLDAVHDELVSRINGMDINGKPLNIAGVPSQRQLNDLQADTYLMRPLTEDTVTIAVTGRDGTVINKVKLGDSMDKMRKLFDETEAKVLRLTAELDEVDEEIKNTTHEYNLATKAVGDDLRKNLRQLESDASAYYKQTVEDIEIARKEDKAYSIEANRKLQEFMASL</sequence>
<organism evidence="3 4">
    <name type="scientific">Cladosporium halotolerans</name>
    <dbReference type="NCBI Taxonomy" id="1052096"/>
    <lineage>
        <taxon>Eukaryota</taxon>
        <taxon>Fungi</taxon>
        <taxon>Dikarya</taxon>
        <taxon>Ascomycota</taxon>
        <taxon>Pezizomycotina</taxon>
        <taxon>Dothideomycetes</taxon>
        <taxon>Dothideomycetidae</taxon>
        <taxon>Cladosporiales</taxon>
        <taxon>Cladosporiaceae</taxon>
        <taxon>Cladosporium</taxon>
    </lineage>
</organism>
<feature type="region of interest" description="Disordered" evidence="2">
    <location>
        <begin position="1"/>
        <end position="30"/>
    </location>
</feature>
<protein>
    <submittedName>
        <fullName evidence="3">Uncharacterized protein</fullName>
    </submittedName>
</protein>
<evidence type="ECO:0000313" key="4">
    <source>
        <dbReference type="Proteomes" id="UP000803884"/>
    </source>
</evidence>
<dbReference type="GeneID" id="96008437"/>
<reference evidence="3 4" key="1">
    <citation type="journal article" date="2020" name="Microbiol. Resour. Announc.">
        <title>Draft Genome Sequence of a Cladosporium Species Isolated from the Mesophotic Ascidian Didemnum maculosum.</title>
        <authorList>
            <person name="Gioti A."/>
            <person name="Siaperas R."/>
            <person name="Nikolaivits E."/>
            <person name="Le Goff G."/>
            <person name="Ouazzani J."/>
            <person name="Kotoulas G."/>
            <person name="Topakas E."/>
        </authorList>
    </citation>
    <scope>NUCLEOTIDE SEQUENCE [LARGE SCALE GENOMIC DNA]</scope>
    <source>
        <strain evidence="3 4">TM138-S3</strain>
    </source>
</reference>
<keyword evidence="4" id="KW-1185">Reference proteome</keyword>
<evidence type="ECO:0000313" key="3">
    <source>
        <dbReference type="EMBL" id="KAL1584604.1"/>
    </source>
</evidence>
<dbReference type="RefSeq" id="XP_069227710.1">
    <property type="nucleotide sequence ID" value="XM_069375599.1"/>
</dbReference>
<comment type="caution">
    <text evidence="3">The sequence shown here is derived from an EMBL/GenBank/DDBJ whole genome shotgun (WGS) entry which is preliminary data.</text>
</comment>
<keyword evidence="1" id="KW-0175">Coiled coil</keyword>
<proteinExistence type="predicted"/>
<name>A0AB34KHK1_9PEZI</name>